<comment type="cofactor">
    <cofactor evidence="6">
        <name>Mg(2+)</name>
        <dbReference type="ChEBI" id="CHEBI:18420"/>
    </cofactor>
    <text evidence="6">Binds 1 Mg(2+) ion per subunit.</text>
</comment>
<evidence type="ECO:0000256" key="5">
    <source>
        <dbReference type="ARBA" id="ARBA00023235"/>
    </source>
</evidence>
<reference evidence="13 14" key="1">
    <citation type="submission" date="2023-06" db="EMBL/GenBank/DDBJ databases">
        <title>Cellulomonas sp. MW4 Whole genome sequence.</title>
        <authorList>
            <person name="Park S."/>
        </authorList>
    </citation>
    <scope>NUCLEOTIDE SEQUENCE [LARGE SCALE GENOMIC DNA]</scope>
    <source>
        <strain evidence="13 14">MW4</strain>
    </source>
</reference>
<feature type="modified residue" description="Phosphoserine" evidence="6">
    <location>
        <position position="104"/>
    </location>
</feature>
<evidence type="ECO:0000256" key="2">
    <source>
        <dbReference type="ARBA" id="ARBA00022553"/>
    </source>
</evidence>
<feature type="active site" description="Phosphoserine intermediate" evidence="6">
    <location>
        <position position="104"/>
    </location>
</feature>
<dbReference type="InterPro" id="IPR016055">
    <property type="entry name" value="A-D-PHexomutase_a/b/a-I/II/III"/>
</dbReference>
<dbReference type="PANTHER" id="PTHR42946">
    <property type="entry name" value="PHOSPHOHEXOSE MUTASE"/>
    <property type="match status" value="1"/>
</dbReference>
<dbReference type="Pfam" id="PF00408">
    <property type="entry name" value="PGM_PMM_IV"/>
    <property type="match status" value="1"/>
</dbReference>
<evidence type="ECO:0000259" key="11">
    <source>
        <dbReference type="Pfam" id="PF02879"/>
    </source>
</evidence>
<feature type="binding site" evidence="6">
    <location>
        <position position="242"/>
    </location>
    <ligand>
        <name>Mg(2+)</name>
        <dbReference type="ChEBI" id="CHEBI:18420"/>
    </ligand>
</feature>
<dbReference type="GO" id="GO:0008966">
    <property type="term" value="F:phosphoglucosamine mutase activity"/>
    <property type="evidence" value="ECO:0007669"/>
    <property type="project" value="UniProtKB-EC"/>
</dbReference>
<dbReference type="InterPro" id="IPR005846">
    <property type="entry name" value="A-D-PHexomutase_a/b/a-III"/>
</dbReference>
<comment type="similarity">
    <text evidence="1 6 7">Belongs to the phosphohexose mutase family.</text>
</comment>
<keyword evidence="2 6" id="KW-0597">Phosphoprotein</keyword>
<evidence type="ECO:0000259" key="9">
    <source>
        <dbReference type="Pfam" id="PF00408"/>
    </source>
</evidence>
<protein>
    <recommendedName>
        <fullName evidence="6 8">Phosphoglucosamine mutase</fullName>
        <ecNumber evidence="6 8">5.4.2.10</ecNumber>
    </recommendedName>
</protein>
<dbReference type="Pfam" id="PF02879">
    <property type="entry name" value="PGM_PMM_II"/>
    <property type="match status" value="1"/>
</dbReference>
<feature type="binding site" description="via phosphate group" evidence="6">
    <location>
        <position position="104"/>
    </location>
    <ligand>
        <name>Mg(2+)</name>
        <dbReference type="ChEBI" id="CHEBI:18420"/>
    </ligand>
</feature>
<dbReference type="RefSeq" id="WP_289453996.1">
    <property type="nucleotide sequence ID" value="NZ_JAUCGQ010000001.1"/>
</dbReference>
<gene>
    <name evidence="6 13" type="primary">glmM</name>
    <name evidence="13" type="ORF">QRT04_05070</name>
</gene>
<evidence type="ECO:0000313" key="14">
    <source>
        <dbReference type="Proteomes" id="UP001529338"/>
    </source>
</evidence>
<comment type="PTM">
    <text evidence="6">Activated by phosphorylation.</text>
</comment>
<dbReference type="InterPro" id="IPR036900">
    <property type="entry name" value="A-D-PHexomutase_C_sf"/>
</dbReference>
<dbReference type="Pfam" id="PF02880">
    <property type="entry name" value="PGM_PMM_III"/>
    <property type="match status" value="1"/>
</dbReference>
<feature type="domain" description="Alpha-D-phosphohexomutase alpha/beta/alpha" evidence="10">
    <location>
        <begin position="3"/>
        <end position="135"/>
    </location>
</feature>
<feature type="binding site" evidence="6">
    <location>
        <position position="246"/>
    </location>
    <ligand>
        <name>Mg(2+)</name>
        <dbReference type="ChEBI" id="CHEBI:18420"/>
    </ligand>
</feature>
<evidence type="ECO:0000313" key="13">
    <source>
        <dbReference type="EMBL" id="MDM7854297.1"/>
    </source>
</evidence>
<feature type="domain" description="Alpha-D-phosphohexomutase C-terminal" evidence="9">
    <location>
        <begin position="375"/>
        <end position="441"/>
    </location>
</feature>
<evidence type="ECO:0000256" key="4">
    <source>
        <dbReference type="ARBA" id="ARBA00022842"/>
    </source>
</evidence>
<dbReference type="InterPro" id="IPR005841">
    <property type="entry name" value="Alpha-D-phosphohexomutase_SF"/>
</dbReference>
<proteinExistence type="inferred from homology"/>
<dbReference type="SUPFAM" id="SSF53738">
    <property type="entry name" value="Phosphoglucomutase, first 3 domains"/>
    <property type="match status" value="3"/>
</dbReference>
<comment type="caution">
    <text evidence="13">The sequence shown here is derived from an EMBL/GenBank/DDBJ whole genome shotgun (WGS) entry which is preliminary data.</text>
</comment>
<dbReference type="PANTHER" id="PTHR42946:SF1">
    <property type="entry name" value="PHOSPHOGLUCOMUTASE (ALPHA-D-GLUCOSE-1,6-BISPHOSPHATE-DEPENDENT)"/>
    <property type="match status" value="1"/>
</dbReference>
<organism evidence="13 14">
    <name type="scientific">Cellulomonas alba</name>
    <dbReference type="NCBI Taxonomy" id="3053467"/>
    <lineage>
        <taxon>Bacteria</taxon>
        <taxon>Bacillati</taxon>
        <taxon>Actinomycetota</taxon>
        <taxon>Actinomycetes</taxon>
        <taxon>Micrococcales</taxon>
        <taxon>Cellulomonadaceae</taxon>
        <taxon>Cellulomonas</taxon>
    </lineage>
</organism>
<dbReference type="CDD" id="cd05802">
    <property type="entry name" value="GlmM"/>
    <property type="match status" value="1"/>
</dbReference>
<keyword evidence="3 6" id="KW-0479">Metal-binding</keyword>
<evidence type="ECO:0000256" key="6">
    <source>
        <dbReference type="HAMAP-Rule" id="MF_01554"/>
    </source>
</evidence>
<dbReference type="InterPro" id="IPR005844">
    <property type="entry name" value="A-D-PHexomutase_a/b/a-I"/>
</dbReference>
<dbReference type="Proteomes" id="UP001529338">
    <property type="component" value="Unassembled WGS sequence"/>
</dbReference>
<dbReference type="HAMAP" id="MF_01554_B">
    <property type="entry name" value="GlmM_B"/>
    <property type="match status" value="1"/>
</dbReference>
<evidence type="ECO:0000256" key="3">
    <source>
        <dbReference type="ARBA" id="ARBA00022723"/>
    </source>
</evidence>
<dbReference type="InterPro" id="IPR050060">
    <property type="entry name" value="Phosphoglucosamine_mutase"/>
</dbReference>
<dbReference type="NCBIfam" id="TIGR01455">
    <property type="entry name" value="glmM"/>
    <property type="match status" value="1"/>
</dbReference>
<evidence type="ECO:0000256" key="8">
    <source>
        <dbReference type="RuleBase" id="RU004327"/>
    </source>
</evidence>
<keyword evidence="4 6" id="KW-0460">Magnesium</keyword>
<dbReference type="EMBL" id="JAUCGQ010000001">
    <property type="protein sequence ID" value="MDM7854297.1"/>
    <property type="molecule type" value="Genomic_DNA"/>
</dbReference>
<name>A0ABT7SFF7_9CELL</name>
<dbReference type="InterPro" id="IPR005843">
    <property type="entry name" value="A-D-PHexomutase_C"/>
</dbReference>
<dbReference type="PROSITE" id="PS00710">
    <property type="entry name" value="PGM_PMM"/>
    <property type="match status" value="1"/>
</dbReference>
<keyword evidence="5 6" id="KW-0413">Isomerase</keyword>
<evidence type="ECO:0000256" key="7">
    <source>
        <dbReference type="RuleBase" id="RU004326"/>
    </source>
</evidence>
<feature type="domain" description="Alpha-D-phosphohexomutase alpha/beta/alpha" evidence="11">
    <location>
        <begin position="159"/>
        <end position="255"/>
    </location>
</feature>
<evidence type="ECO:0000256" key="1">
    <source>
        <dbReference type="ARBA" id="ARBA00010231"/>
    </source>
</evidence>
<dbReference type="InterPro" id="IPR006352">
    <property type="entry name" value="GlmM_bact"/>
</dbReference>
<feature type="binding site" evidence="6">
    <location>
        <position position="244"/>
    </location>
    <ligand>
        <name>Mg(2+)</name>
        <dbReference type="ChEBI" id="CHEBI:18420"/>
    </ligand>
</feature>
<dbReference type="PRINTS" id="PR00509">
    <property type="entry name" value="PGMPMM"/>
</dbReference>
<dbReference type="InterPro" id="IPR016066">
    <property type="entry name" value="A-D-PHexomutase_CS"/>
</dbReference>
<dbReference type="Gene3D" id="3.30.310.50">
    <property type="entry name" value="Alpha-D-phosphohexomutase, C-terminal domain"/>
    <property type="match status" value="1"/>
</dbReference>
<dbReference type="Gene3D" id="3.40.120.10">
    <property type="entry name" value="Alpha-D-Glucose-1,6-Bisphosphate, subunit A, domain 3"/>
    <property type="match status" value="3"/>
</dbReference>
<sequence>MGRLFGTDGVRGLANKDVTAELALDLAVAAARVLATRGAFEGHRPRAVVGRDSRVSGEFLAAAVAAGLASAGVDVNNVGVLPTPAVAFLTGAMDVDLGVVLSASHNPMPDNGVKFLARGGHKLDDELEDAIEQLLGDAWDRPLGGSVGHIRVDTGRAGDAYVEHLIGTLRTRLDGLRIAVDCANGAASEVGPAALREAGADVVVINASPDGRNINEKCGSTHPEQLQAAVVASGADLGVAFDGDADRCLAVDATGALVDGDQIMGVLALAERDAGSLAHDTLVTTVMSNLGLRLAMRDAGIATVETAVGDRYVLEAMRAGGYSLGGEQSGHIILAAHATTGDGILTALQLASRVAATGASLTELAGVVQRLPQTLVNVKGVDKARAAADEALLDAVHAAEVALGDRGRVLLRPSGTEPLVRVMVEAGTQDDADRVAHELAAVVSDRLGLDA</sequence>
<evidence type="ECO:0000259" key="10">
    <source>
        <dbReference type="Pfam" id="PF02878"/>
    </source>
</evidence>
<comment type="function">
    <text evidence="6 8">Catalyzes the conversion of glucosamine-6-phosphate to glucosamine-1-phosphate.</text>
</comment>
<dbReference type="SUPFAM" id="SSF55957">
    <property type="entry name" value="Phosphoglucomutase, C-terminal domain"/>
    <property type="match status" value="1"/>
</dbReference>
<accession>A0ABT7SFF7</accession>
<dbReference type="Pfam" id="PF02878">
    <property type="entry name" value="PGM_PMM_I"/>
    <property type="match status" value="1"/>
</dbReference>
<comment type="catalytic activity">
    <reaction evidence="6 8">
        <text>alpha-D-glucosamine 1-phosphate = D-glucosamine 6-phosphate</text>
        <dbReference type="Rhea" id="RHEA:23424"/>
        <dbReference type="ChEBI" id="CHEBI:58516"/>
        <dbReference type="ChEBI" id="CHEBI:58725"/>
        <dbReference type="EC" id="5.4.2.10"/>
    </reaction>
</comment>
<evidence type="ECO:0000259" key="12">
    <source>
        <dbReference type="Pfam" id="PF02880"/>
    </source>
</evidence>
<dbReference type="InterPro" id="IPR005845">
    <property type="entry name" value="A-D-PHexomutase_a/b/a-II"/>
</dbReference>
<keyword evidence="14" id="KW-1185">Reference proteome</keyword>
<feature type="domain" description="Alpha-D-phosphohexomutase alpha/beta/alpha" evidence="12">
    <location>
        <begin position="259"/>
        <end position="368"/>
    </location>
</feature>
<dbReference type="EC" id="5.4.2.10" evidence="6 8"/>